<dbReference type="PANTHER" id="PTHR43580:SF2">
    <property type="entry name" value="CYTOKINE-LIKE NUCLEAR FACTOR N-PAC"/>
    <property type="match status" value="1"/>
</dbReference>
<dbReference type="STRING" id="1406858.GCA_000710895_02963"/>
<dbReference type="GO" id="GO:0016491">
    <property type="term" value="F:oxidoreductase activity"/>
    <property type="evidence" value="ECO:0007669"/>
    <property type="project" value="UniProtKB-KW"/>
</dbReference>
<dbReference type="Pfam" id="PF21761">
    <property type="entry name" value="RedAm-like_C"/>
    <property type="match status" value="1"/>
</dbReference>
<gene>
    <name evidence="5" type="ORF">NCTC1934_01488</name>
</gene>
<keyword evidence="6" id="KW-1185">Reference proteome</keyword>
<sequence length="291" mass="31264">MSQQQHSVSVLGLGPMGQAMVRAFLKAGFEVTVWNRSTAKVDAMVELGAKRAATVAEALDANEVAVLSLTHYAAMYDVLGPATDHLAGKVIANLSSDSPEKAREGAKWVRSHGAQFLAGGVMSAGDNIEHPSSYIFYSGPREVFEAHAELLTPLSPPEYLGADDGLSQIFYQALLTVFHPWMLAYDQALAMIDRSGHDIAQFLPYAVRAAGAYPFFMEEYAGAAQQGGWGDISAYRMMDAGAQHIIDASEEVGVDATLSHVSQGMWRKAIEVSDKAGHAVPVFRIMKGESA</sequence>
<feature type="domain" description="NADPH-dependent reductive aminase-like C-terminal" evidence="4">
    <location>
        <begin position="163"/>
        <end position="273"/>
    </location>
</feature>
<dbReference type="AlphaFoldDB" id="A0A378YAK3"/>
<name>A0A378YAK3_9NOCA</name>
<dbReference type="Gene3D" id="1.10.1040.10">
    <property type="entry name" value="N-(1-d-carboxylethyl)-l-norvaline Dehydrogenase, domain 2"/>
    <property type="match status" value="1"/>
</dbReference>
<protein>
    <submittedName>
        <fullName evidence="5">Tartronate semialdehyde reductase</fullName>
    </submittedName>
</protein>
<evidence type="ECO:0000313" key="5">
    <source>
        <dbReference type="EMBL" id="SUA74245.1"/>
    </source>
</evidence>
<dbReference type="GO" id="GO:0140673">
    <property type="term" value="P:transcription elongation-coupled chromatin remodeling"/>
    <property type="evidence" value="ECO:0007669"/>
    <property type="project" value="TreeGrafter"/>
</dbReference>
<dbReference type="PANTHER" id="PTHR43580">
    <property type="entry name" value="OXIDOREDUCTASE GLYR1-RELATED"/>
    <property type="match status" value="1"/>
</dbReference>
<dbReference type="OrthoDB" id="4029976at2"/>
<dbReference type="InterPro" id="IPR048666">
    <property type="entry name" value="RedAm-like_C"/>
</dbReference>
<dbReference type="Pfam" id="PF03446">
    <property type="entry name" value="NAD_binding_2"/>
    <property type="match status" value="1"/>
</dbReference>
<proteinExistence type="inferred from homology"/>
<dbReference type="RefSeq" id="WP_039818101.1">
    <property type="nucleotide sequence ID" value="NZ_UGRY01000002.1"/>
</dbReference>
<comment type="similarity">
    <text evidence="1">Belongs to the HIBADH-related family.</text>
</comment>
<evidence type="ECO:0000256" key="2">
    <source>
        <dbReference type="ARBA" id="ARBA00023002"/>
    </source>
</evidence>
<dbReference type="InterPro" id="IPR015815">
    <property type="entry name" value="HIBADH-related"/>
</dbReference>
<feature type="domain" description="6-phosphogluconate dehydrogenase NADP-binding" evidence="3">
    <location>
        <begin position="8"/>
        <end position="154"/>
    </location>
</feature>
<dbReference type="InterPro" id="IPR036291">
    <property type="entry name" value="NAD(P)-bd_dom_sf"/>
</dbReference>
<dbReference type="Gene3D" id="3.40.50.720">
    <property type="entry name" value="NAD(P)-binding Rossmann-like Domain"/>
    <property type="match status" value="1"/>
</dbReference>
<dbReference type="GO" id="GO:0003677">
    <property type="term" value="F:DNA binding"/>
    <property type="evidence" value="ECO:0007669"/>
    <property type="project" value="TreeGrafter"/>
</dbReference>
<evidence type="ECO:0000256" key="1">
    <source>
        <dbReference type="ARBA" id="ARBA00009080"/>
    </source>
</evidence>
<dbReference type="EMBL" id="UGRY01000002">
    <property type="protein sequence ID" value="SUA74245.1"/>
    <property type="molecule type" value="Genomic_DNA"/>
</dbReference>
<keyword evidence="2" id="KW-0560">Oxidoreductase</keyword>
<dbReference type="GO" id="GO:0050661">
    <property type="term" value="F:NADP binding"/>
    <property type="evidence" value="ECO:0007669"/>
    <property type="project" value="InterPro"/>
</dbReference>
<evidence type="ECO:0000259" key="4">
    <source>
        <dbReference type="Pfam" id="PF21761"/>
    </source>
</evidence>
<dbReference type="GO" id="GO:0000785">
    <property type="term" value="C:chromatin"/>
    <property type="evidence" value="ECO:0007669"/>
    <property type="project" value="TreeGrafter"/>
</dbReference>
<dbReference type="InterPro" id="IPR013328">
    <property type="entry name" value="6PGD_dom2"/>
</dbReference>
<dbReference type="SUPFAM" id="SSF51735">
    <property type="entry name" value="NAD(P)-binding Rossmann-fold domains"/>
    <property type="match status" value="1"/>
</dbReference>
<organism evidence="5 6">
    <name type="scientific">Nocardia otitidiscaviarum</name>
    <dbReference type="NCBI Taxonomy" id="1823"/>
    <lineage>
        <taxon>Bacteria</taxon>
        <taxon>Bacillati</taxon>
        <taxon>Actinomycetota</taxon>
        <taxon>Actinomycetes</taxon>
        <taxon>Mycobacteriales</taxon>
        <taxon>Nocardiaceae</taxon>
        <taxon>Nocardia</taxon>
    </lineage>
</organism>
<reference evidence="5 6" key="1">
    <citation type="submission" date="2018-06" db="EMBL/GenBank/DDBJ databases">
        <authorList>
            <consortium name="Pathogen Informatics"/>
            <person name="Doyle S."/>
        </authorList>
    </citation>
    <scope>NUCLEOTIDE SEQUENCE [LARGE SCALE GENOMIC DNA]</scope>
    <source>
        <strain evidence="5 6">NCTC1934</strain>
    </source>
</reference>
<dbReference type="InterPro" id="IPR051265">
    <property type="entry name" value="HIBADH-related_NP60_sf"/>
</dbReference>
<dbReference type="InterPro" id="IPR006115">
    <property type="entry name" value="6PGDH_NADP-bd"/>
</dbReference>
<evidence type="ECO:0000259" key="3">
    <source>
        <dbReference type="Pfam" id="PF03446"/>
    </source>
</evidence>
<evidence type="ECO:0000313" key="6">
    <source>
        <dbReference type="Proteomes" id="UP000255467"/>
    </source>
</evidence>
<dbReference type="PIRSF" id="PIRSF000103">
    <property type="entry name" value="HIBADH"/>
    <property type="match status" value="1"/>
</dbReference>
<accession>A0A378YAK3</accession>
<dbReference type="GO" id="GO:0031491">
    <property type="term" value="F:nucleosome binding"/>
    <property type="evidence" value="ECO:0007669"/>
    <property type="project" value="TreeGrafter"/>
</dbReference>
<dbReference type="Proteomes" id="UP000255467">
    <property type="component" value="Unassembled WGS sequence"/>
</dbReference>